<evidence type="ECO:0000313" key="2">
    <source>
        <dbReference type="Proteomes" id="UP000183376"/>
    </source>
</evidence>
<keyword evidence="2" id="KW-1185">Reference proteome</keyword>
<name>A0A1H0AMG8_ALLAB</name>
<accession>A0A1H0AMG8</accession>
<gene>
    <name evidence="1" type="ORF">SAMN04489726_6172</name>
</gene>
<dbReference type="PANTHER" id="PTHR36039:SF2">
    <property type="entry name" value="RNA LIGASE_CYCLIC NUCLEOTIDE PHOSPHODIESTERASE FAMILY PROTEIN"/>
    <property type="match status" value="1"/>
</dbReference>
<dbReference type="Proteomes" id="UP000183376">
    <property type="component" value="Chromosome I"/>
</dbReference>
<dbReference type="OrthoDB" id="3397424at2"/>
<dbReference type="Pfam" id="PF13563">
    <property type="entry name" value="2_5_RNA_ligase2"/>
    <property type="match status" value="1"/>
</dbReference>
<evidence type="ECO:0000313" key="1">
    <source>
        <dbReference type="EMBL" id="SDN34730.1"/>
    </source>
</evidence>
<sequence length="168" mass="17911">MADVLRVFFDGEAEVAVRGLWRKLAKAGLPAPADKRPQLTLAAASAIPQKTRDELRSELEMLAMPSLWLRTLGTFTSTESVLMLGAVVDGELLAVHSAVHDVLAGKVKNPSAYYLPGSWLPHCVLAQGCSDAEIVTGFTALHPVEPIRADVAEVGIVDTRTGAVDVLL</sequence>
<dbReference type="PANTHER" id="PTHR36039">
    <property type="match status" value="1"/>
</dbReference>
<protein>
    <recommendedName>
        <fullName evidence="3">2'-5' RNA ligase superfamily protein</fullName>
    </recommendedName>
</protein>
<evidence type="ECO:0008006" key="3">
    <source>
        <dbReference type="Google" id="ProtNLM"/>
    </source>
</evidence>
<dbReference type="eggNOG" id="COG1514">
    <property type="taxonomic scope" value="Bacteria"/>
</dbReference>
<organism evidence="1 2">
    <name type="scientific">Allokutzneria albata</name>
    <name type="common">Kibdelosporangium albatum</name>
    <dbReference type="NCBI Taxonomy" id="211114"/>
    <lineage>
        <taxon>Bacteria</taxon>
        <taxon>Bacillati</taxon>
        <taxon>Actinomycetota</taxon>
        <taxon>Actinomycetes</taxon>
        <taxon>Pseudonocardiales</taxon>
        <taxon>Pseudonocardiaceae</taxon>
        <taxon>Allokutzneria</taxon>
    </lineage>
</organism>
<proteinExistence type="predicted"/>
<dbReference type="EMBL" id="LT629701">
    <property type="protein sequence ID" value="SDN34730.1"/>
    <property type="molecule type" value="Genomic_DNA"/>
</dbReference>
<dbReference type="AlphaFoldDB" id="A0A1H0AMG8"/>
<dbReference type="RefSeq" id="WP_030428266.1">
    <property type="nucleotide sequence ID" value="NZ_JOEF01000003.1"/>
</dbReference>
<dbReference type="STRING" id="211114.SAMN04489726_6172"/>
<reference evidence="1 2" key="1">
    <citation type="submission" date="2016-10" db="EMBL/GenBank/DDBJ databases">
        <authorList>
            <person name="de Groot N.N."/>
        </authorList>
    </citation>
    <scope>NUCLEOTIDE SEQUENCE [LARGE SCALE GENOMIC DNA]</scope>
    <source>
        <strain evidence="1 2">DSM 44149</strain>
    </source>
</reference>
<dbReference type="Gene3D" id="3.90.1140.10">
    <property type="entry name" value="Cyclic phosphodiesterase"/>
    <property type="match status" value="1"/>
</dbReference>